<dbReference type="InterPro" id="IPR052218">
    <property type="entry name" value="Preflagellin_Peptidase"/>
</dbReference>
<keyword evidence="2" id="KW-1003">Cell membrane</keyword>
<evidence type="ECO:0000259" key="7">
    <source>
        <dbReference type="Pfam" id="PF01478"/>
    </source>
</evidence>
<dbReference type="AlphaFoldDB" id="A0A842HJL3"/>
<dbReference type="Pfam" id="PF01478">
    <property type="entry name" value="Peptidase_A24"/>
    <property type="match status" value="1"/>
</dbReference>
<evidence type="ECO:0000313" key="8">
    <source>
        <dbReference type="EMBL" id="MBC2768466.1"/>
    </source>
</evidence>
<keyword evidence="4 6" id="KW-1133">Transmembrane helix</keyword>
<feature type="domain" description="Prepilin type IV endopeptidase peptidase" evidence="7">
    <location>
        <begin position="9"/>
        <end position="110"/>
    </location>
</feature>
<dbReference type="GO" id="GO:0005886">
    <property type="term" value="C:plasma membrane"/>
    <property type="evidence" value="ECO:0007669"/>
    <property type="project" value="UniProtKB-SubCell"/>
</dbReference>
<feature type="transmembrane region" description="Helical" evidence="6">
    <location>
        <begin position="28"/>
        <end position="49"/>
    </location>
</feature>
<evidence type="ECO:0000256" key="2">
    <source>
        <dbReference type="ARBA" id="ARBA00022475"/>
    </source>
</evidence>
<gene>
    <name evidence="8" type="ORF">GTU67_00885</name>
</gene>
<organism evidence="8 9">
    <name type="scientific">Pusillimonas minor</name>
    <dbReference type="NCBI Taxonomy" id="2697024"/>
    <lineage>
        <taxon>Bacteria</taxon>
        <taxon>Pseudomonadati</taxon>
        <taxon>Pseudomonadota</taxon>
        <taxon>Betaproteobacteria</taxon>
        <taxon>Burkholderiales</taxon>
        <taxon>Alcaligenaceae</taxon>
        <taxon>Pusillimonas</taxon>
    </lineage>
</organism>
<evidence type="ECO:0000256" key="4">
    <source>
        <dbReference type="ARBA" id="ARBA00022989"/>
    </source>
</evidence>
<feature type="transmembrane region" description="Helical" evidence="6">
    <location>
        <begin position="141"/>
        <end position="159"/>
    </location>
</feature>
<dbReference type="RefSeq" id="WP_185778312.1">
    <property type="nucleotide sequence ID" value="NZ_JACJUU010000001.1"/>
</dbReference>
<evidence type="ECO:0000256" key="6">
    <source>
        <dbReference type="SAM" id="Phobius"/>
    </source>
</evidence>
<dbReference type="Gene3D" id="1.20.120.1220">
    <property type="match status" value="1"/>
</dbReference>
<dbReference type="InterPro" id="IPR000045">
    <property type="entry name" value="Prepilin_IV_endopep_pep"/>
</dbReference>
<dbReference type="Proteomes" id="UP000545386">
    <property type="component" value="Unassembled WGS sequence"/>
</dbReference>
<dbReference type="PANTHER" id="PTHR36506:SF1">
    <property type="entry name" value="PREFLAGELLIN PEPTIDASE"/>
    <property type="match status" value="1"/>
</dbReference>
<evidence type="ECO:0000256" key="3">
    <source>
        <dbReference type="ARBA" id="ARBA00022692"/>
    </source>
</evidence>
<evidence type="ECO:0000313" key="9">
    <source>
        <dbReference type="Proteomes" id="UP000545386"/>
    </source>
</evidence>
<keyword evidence="9" id="KW-1185">Reference proteome</keyword>
<proteinExistence type="predicted"/>
<reference evidence="8 9" key="1">
    <citation type="submission" date="2020-08" db="EMBL/GenBank/DDBJ databases">
        <title>Paraeoetvoesia sp. YC-7-48 draft genome sequence.</title>
        <authorList>
            <person name="Yao L."/>
        </authorList>
    </citation>
    <scope>NUCLEOTIDE SEQUENCE [LARGE SCALE GENOMIC DNA]</scope>
    <source>
        <strain evidence="9">YC-7-48</strain>
    </source>
</reference>
<keyword evidence="5 6" id="KW-0472">Membrane</keyword>
<protein>
    <submittedName>
        <fullName evidence="8">Prepilin peptidase</fullName>
    </submittedName>
</protein>
<accession>A0A842HJL3</accession>
<keyword evidence="3 6" id="KW-0812">Transmembrane</keyword>
<dbReference type="EMBL" id="JACJUU010000001">
    <property type="protein sequence ID" value="MBC2768466.1"/>
    <property type="molecule type" value="Genomic_DNA"/>
</dbReference>
<feature type="transmembrane region" description="Helical" evidence="6">
    <location>
        <begin position="56"/>
        <end position="75"/>
    </location>
</feature>
<evidence type="ECO:0000256" key="5">
    <source>
        <dbReference type="ARBA" id="ARBA00023136"/>
    </source>
</evidence>
<evidence type="ECO:0000256" key="1">
    <source>
        <dbReference type="ARBA" id="ARBA00004651"/>
    </source>
</evidence>
<dbReference type="PANTHER" id="PTHR36506">
    <property type="entry name" value="PREFLAGELLIN PEPTIDASE"/>
    <property type="match status" value="1"/>
</dbReference>
<dbReference type="GO" id="GO:0004190">
    <property type="term" value="F:aspartic-type endopeptidase activity"/>
    <property type="evidence" value="ECO:0007669"/>
    <property type="project" value="InterPro"/>
</dbReference>
<name>A0A842HJL3_9BURK</name>
<sequence length="166" mass="18167">MVGLLSVISATLLFSLSGFDLKHRRLPNIWVGAYAFLFLPFAIFSGFGWSQLGWHVLAAAIAFVVTSIFFALRWMGGGDVKLWAAIMLWAGPHLALPVVIIATLAGGIVGMLSWLARWQLRRSPQCAGRKFLRLWSADRGVPYGVALSLAGVFVLYAYAKALMPLN</sequence>
<comment type="subcellular location">
    <subcellularLocation>
        <location evidence="1">Cell membrane</location>
        <topology evidence="1">Multi-pass membrane protein</topology>
    </subcellularLocation>
</comment>
<comment type="caution">
    <text evidence="8">The sequence shown here is derived from an EMBL/GenBank/DDBJ whole genome shotgun (WGS) entry which is preliminary data.</text>
</comment>
<feature type="transmembrane region" description="Helical" evidence="6">
    <location>
        <begin position="95"/>
        <end position="120"/>
    </location>
</feature>